<accession>A0A834SQU9</accession>
<dbReference type="Proteomes" id="UP000634136">
    <property type="component" value="Unassembled WGS sequence"/>
</dbReference>
<evidence type="ECO:0000256" key="1">
    <source>
        <dbReference type="SAM" id="MobiDB-lite"/>
    </source>
</evidence>
<organism evidence="2 3">
    <name type="scientific">Senna tora</name>
    <dbReference type="NCBI Taxonomy" id="362788"/>
    <lineage>
        <taxon>Eukaryota</taxon>
        <taxon>Viridiplantae</taxon>
        <taxon>Streptophyta</taxon>
        <taxon>Embryophyta</taxon>
        <taxon>Tracheophyta</taxon>
        <taxon>Spermatophyta</taxon>
        <taxon>Magnoliopsida</taxon>
        <taxon>eudicotyledons</taxon>
        <taxon>Gunneridae</taxon>
        <taxon>Pentapetalae</taxon>
        <taxon>rosids</taxon>
        <taxon>fabids</taxon>
        <taxon>Fabales</taxon>
        <taxon>Fabaceae</taxon>
        <taxon>Caesalpinioideae</taxon>
        <taxon>Cassia clade</taxon>
        <taxon>Senna</taxon>
    </lineage>
</organism>
<protein>
    <submittedName>
        <fullName evidence="2">Protein N-lysine methyltransferase METTL21A</fullName>
    </submittedName>
</protein>
<evidence type="ECO:0000313" key="2">
    <source>
        <dbReference type="EMBL" id="KAF7805637.1"/>
    </source>
</evidence>
<dbReference type="InterPro" id="IPR029063">
    <property type="entry name" value="SAM-dependent_MTases_sf"/>
</dbReference>
<keyword evidence="3" id="KW-1185">Reference proteome</keyword>
<sequence>MPLEVLGHELQFSQDPNSKHLGTTVWDASLVFVKFLERNCRKGKFSPAKLKGKRVLELGAGCGVSGFGMALLGCDVIVTDQKEVLPLLRRNVERNISRVMQKNPDSFGSIKVSELQWGDKDHIRAVGPPFDYIIGTDVVYVEHLLEPLLQTIVALSGPRTTILVGYEIRSTIVHEQMLEMWKKNFDVKTVPKSKMDETFQHPSIQLFIMGSKCGAEGIEKSGETAADGVETSGEDKNNEGSVAEEEEEGSDFGEEKVEKIPRNAKLSEWETRRYGSVAARILRDVKIT</sequence>
<name>A0A834SQU9_9FABA</name>
<evidence type="ECO:0000313" key="3">
    <source>
        <dbReference type="Proteomes" id="UP000634136"/>
    </source>
</evidence>
<dbReference type="PANTHER" id="PTHR14614">
    <property type="entry name" value="HEPATOCELLULAR CARCINOMA-ASSOCIATED ANTIGEN"/>
    <property type="match status" value="1"/>
</dbReference>
<dbReference type="AlphaFoldDB" id="A0A834SQU9"/>
<dbReference type="Pfam" id="PF10294">
    <property type="entry name" value="Methyltransf_16"/>
    <property type="match status" value="1"/>
</dbReference>
<feature type="compositionally biased region" description="Acidic residues" evidence="1">
    <location>
        <begin position="242"/>
        <end position="252"/>
    </location>
</feature>
<dbReference type="SUPFAM" id="SSF53335">
    <property type="entry name" value="S-adenosyl-L-methionine-dependent methyltransferases"/>
    <property type="match status" value="1"/>
</dbReference>
<dbReference type="PANTHER" id="PTHR14614:SF98">
    <property type="entry name" value="S-ADENOSYL-L-METHIONINE-DEPENDENT METHYLTRANSFERASES SUPERFAMILY PROTEIN"/>
    <property type="match status" value="1"/>
</dbReference>
<gene>
    <name evidence="2" type="ORF">G2W53_037798</name>
</gene>
<keyword evidence="2" id="KW-0808">Transferase</keyword>
<dbReference type="InterPro" id="IPR019410">
    <property type="entry name" value="Methyltransf_16"/>
</dbReference>
<comment type="caution">
    <text evidence="2">The sequence shown here is derived from an EMBL/GenBank/DDBJ whole genome shotgun (WGS) entry which is preliminary data.</text>
</comment>
<dbReference type="GO" id="GO:0032259">
    <property type="term" value="P:methylation"/>
    <property type="evidence" value="ECO:0007669"/>
    <property type="project" value="UniProtKB-KW"/>
</dbReference>
<dbReference type="GO" id="GO:0008168">
    <property type="term" value="F:methyltransferase activity"/>
    <property type="evidence" value="ECO:0007669"/>
    <property type="project" value="UniProtKB-KW"/>
</dbReference>
<keyword evidence="2" id="KW-0489">Methyltransferase</keyword>
<dbReference type="Gene3D" id="3.40.50.150">
    <property type="entry name" value="Vaccinia Virus protein VP39"/>
    <property type="match status" value="1"/>
</dbReference>
<reference evidence="2" key="1">
    <citation type="submission" date="2020-09" db="EMBL/GenBank/DDBJ databases">
        <title>Genome-Enabled Discovery of Anthraquinone Biosynthesis in Senna tora.</title>
        <authorList>
            <person name="Kang S.-H."/>
            <person name="Pandey R.P."/>
            <person name="Lee C.-M."/>
            <person name="Sim J.-S."/>
            <person name="Jeong J.-T."/>
            <person name="Choi B.-S."/>
            <person name="Jung M."/>
            <person name="Ginzburg D."/>
            <person name="Zhao K."/>
            <person name="Won S.Y."/>
            <person name="Oh T.-J."/>
            <person name="Yu Y."/>
            <person name="Kim N.-H."/>
            <person name="Lee O.R."/>
            <person name="Lee T.-H."/>
            <person name="Bashyal P."/>
            <person name="Kim T.-S."/>
            <person name="Lee W.-H."/>
            <person name="Kawkins C."/>
            <person name="Kim C.-K."/>
            <person name="Kim J.S."/>
            <person name="Ahn B.O."/>
            <person name="Rhee S.Y."/>
            <person name="Sohng J.K."/>
        </authorList>
    </citation>
    <scope>NUCLEOTIDE SEQUENCE</scope>
    <source>
        <tissue evidence="2">Leaf</tissue>
    </source>
</reference>
<proteinExistence type="predicted"/>
<dbReference type="EMBL" id="JAAIUW010000012">
    <property type="protein sequence ID" value="KAF7805637.1"/>
    <property type="molecule type" value="Genomic_DNA"/>
</dbReference>
<feature type="region of interest" description="Disordered" evidence="1">
    <location>
        <begin position="222"/>
        <end position="259"/>
    </location>
</feature>
<dbReference type="OrthoDB" id="413520at2759"/>